<evidence type="ECO:0000313" key="4">
    <source>
        <dbReference type="Proteomes" id="UP000515159"/>
    </source>
</evidence>
<feature type="compositionally biased region" description="Basic residues" evidence="1">
    <location>
        <begin position="699"/>
        <end position="709"/>
    </location>
</feature>
<dbReference type="Gene3D" id="2.60.40.10">
    <property type="entry name" value="Immunoglobulins"/>
    <property type="match status" value="3"/>
</dbReference>
<reference evidence="5" key="1">
    <citation type="submission" date="2025-08" db="UniProtKB">
        <authorList>
            <consortium name="RefSeq"/>
        </authorList>
    </citation>
    <scope>IDENTIFICATION</scope>
</reference>
<feature type="compositionally biased region" description="Basic and acidic residues" evidence="1">
    <location>
        <begin position="651"/>
        <end position="662"/>
    </location>
</feature>
<dbReference type="Proteomes" id="UP000515159">
    <property type="component" value="Chromosome 3"/>
</dbReference>
<feature type="chain" id="PRO_5027953924" evidence="2">
    <location>
        <begin position="27"/>
        <end position="1581"/>
    </location>
</feature>
<feature type="compositionally biased region" description="Polar residues" evidence="1">
    <location>
        <begin position="420"/>
        <end position="433"/>
    </location>
</feature>
<name>A0A6P8QCA0_GEOSA</name>
<feature type="region of interest" description="Disordered" evidence="1">
    <location>
        <begin position="336"/>
        <end position="507"/>
    </location>
</feature>
<protein>
    <submittedName>
        <fullName evidence="5">Fibronectin type III domain-containing protein 1 isoform X1</fullName>
    </submittedName>
</protein>
<feature type="compositionally biased region" description="Low complexity" evidence="1">
    <location>
        <begin position="348"/>
        <end position="357"/>
    </location>
</feature>
<feature type="compositionally biased region" description="Low complexity" evidence="1">
    <location>
        <begin position="1158"/>
        <end position="1194"/>
    </location>
</feature>
<feature type="region of interest" description="Disordered" evidence="1">
    <location>
        <begin position="986"/>
        <end position="1016"/>
    </location>
</feature>
<dbReference type="CTD" id="84624"/>
<dbReference type="KEGG" id="gsh:117357456"/>
<feature type="compositionally biased region" description="Low complexity" evidence="1">
    <location>
        <begin position="994"/>
        <end position="1006"/>
    </location>
</feature>
<sequence length="1581" mass="176405">MALEGYRALWRLCLLFLMLLPALLDATETKTPNRTPRSQLMGFNRSRRLRGSLGNKDRILKMNQAPAQHHDRSPKVKHVASESVHVVSLPSMNKHGQSQPVQRAPVTKRKIPVIPVIPEEEDIPKPKDITVRVISSQSVLVSWVDPILEKTKKIESDRLYTVRYREKGEAARWDYKDTTNRRVLVDDLIPDTMYEFSLRISKGQREGPWTVSVFQRTPESAPTRAPENFDVWPLNSMKTAVRATWDQLPESHGKIKEYIISYAPALKPFGGKSITYRGDDTSVVINDLQPGERYIFKIRAANRRGQGPLSKALTVVMPADETEDLNIHQQTFIQDNLESKKPKNTLLPSPSQASSIPSPEPPLQPSIKHSMKNTKNPMSIFNNKLSTRDDNTKSQPPYKTGHKKLYAQSTEVTEDDELSTETPTTLPITSNPPQKRVMQPSLNNRPPHSVLSSGRTPVRTRPFSLTRKTGIHNHASSSASASVPQEVDSKIKSHSKDNSNIPSFSRIRLGKLPTEGINKDSLENAEEEERNVVSSSNYPVPTQEHSESSKESHFDLYSKQIDSGSITKAEPSKPQSKLVSHKVIPSHREKLQTPSSEHTISKQKSSSPSSEFKITNIKESKHLQPTVSSKVHPSISSHIMPNKINGPSSNNEKEAQVSEEKSTHLAIKATSIPSFVGKSAYDMLEYFRRRISQIDAISGRKRPVSKKFRSQTPPSSTDISSSEFSQPDLNQQDSKKDGPEPSILPLSTTTYSRQNIGSQDNTDDNHYNRETGDTFSKSGQFMPSKRITVTGDTHHSSSEKLHSRSRVPSRMGLHNRPKFSLPQPTPSRIDYPPKRSPMSLAKSFKSDDNNDDYDDNNYGENSPPKIDERPTSSVSRLPSFSASGANKRQNLNIDNGKVKQREPFSRKIAGNKGQDEETLSAPPISNKYFPSHSRVPSSANSRASQLPRLLTRTTVPSTTLSPWYSTKTSLHLYPPLSRQTLFSTPKPSFVQPVSSTRASSFSSTTSRLQTQGSRLRSPFHRSLVRHPQRQGKNGRPNQTTKMEVNGKVLPKSNGSGQRIINGTQGTKWIVDLDRGVVLNLEGQYLQDSLGKPLRVKLGGDGRTIVDQQGTPVVSPDGLPLFGNGRSSGPVANAPDKPVLSLGGKPLIGLEVITTTRRPTTTKRPTTTPTTTTSTTTTTTRRTTTVSTTPEPTTTEELLMPTCPPDSYLQYDEEGNLIMGSDDLPACYTEESYSGPGTDAIMTETTEDLEDYEIVETTVPSTTVLWTTKPSISEEKPDNRPFNSIPVTDLDAAGKKRFTAPYVTYISKDPAAPCSLTEALEHFQVESLEDIIPTDLRGFDLPPQKISYNLTVVAVEGCHSFVILDWAKPGKGDYITGYLVYSASYDDFIKNKWSTQTIGTTNLPIENLKPNTRYYFKIQAKNPHGYGPVSPSLAFVTESDNPSLIVRPPGGEPIWIPFTFKYDPTYTDCSGKQYVKRTWYRKFVGVVLCNSLRYKIYLSDDLKDTFYSIGDSWGRGEDHCQFVDSHLDGRTGPQLDIETLPPIKGYHRQYRQQPVMFGHIGYGSPFYYVGWYECGVPIPGKW</sequence>
<dbReference type="RefSeq" id="XP_033793974.1">
    <property type="nucleotide sequence ID" value="XM_033938083.1"/>
</dbReference>
<keyword evidence="4" id="KW-1185">Reference proteome</keyword>
<feature type="compositionally biased region" description="Polar residues" evidence="1">
    <location>
        <begin position="440"/>
        <end position="455"/>
    </location>
</feature>
<feature type="compositionally biased region" description="Polar residues" evidence="1">
    <location>
        <begin position="934"/>
        <end position="944"/>
    </location>
</feature>
<feature type="region of interest" description="Disordered" evidence="1">
    <location>
        <begin position="1158"/>
        <end position="1203"/>
    </location>
</feature>
<feature type="region of interest" description="Disordered" evidence="1">
    <location>
        <begin position="521"/>
        <end position="662"/>
    </location>
</feature>
<dbReference type="PANTHER" id="PTHR23197">
    <property type="entry name" value="TARSH-RELATED FIBRONECTIN DOMAIN-CONTAINING"/>
    <property type="match status" value="1"/>
</dbReference>
<feature type="compositionally biased region" description="Basic residues" evidence="1">
    <location>
        <begin position="803"/>
        <end position="817"/>
    </location>
</feature>
<dbReference type="InterPro" id="IPR003961">
    <property type="entry name" value="FN3_dom"/>
</dbReference>
<dbReference type="CDD" id="cd00063">
    <property type="entry name" value="FN3"/>
    <property type="match status" value="3"/>
</dbReference>
<dbReference type="PRINTS" id="PR00014">
    <property type="entry name" value="FNTYPEIII"/>
</dbReference>
<dbReference type="PANTHER" id="PTHR23197:SF8">
    <property type="entry name" value="FIBRONECTIN TYPE III DOMAIN-CONTAINING PROTEIN 1"/>
    <property type="match status" value="1"/>
</dbReference>
<feature type="compositionally biased region" description="Polar residues" evidence="1">
    <location>
        <begin position="373"/>
        <end position="385"/>
    </location>
</feature>
<dbReference type="InterPro" id="IPR049109">
    <property type="entry name" value="TARSH/FNDC1_C"/>
</dbReference>
<proteinExistence type="predicted"/>
<feature type="compositionally biased region" description="Polar residues" evidence="1">
    <location>
        <begin position="871"/>
        <end position="893"/>
    </location>
</feature>
<dbReference type="Pfam" id="PF00041">
    <property type="entry name" value="fn3"/>
    <property type="match status" value="3"/>
</dbReference>
<feature type="compositionally biased region" description="Polar residues" evidence="1">
    <location>
        <begin position="623"/>
        <end position="650"/>
    </location>
</feature>
<accession>A0A6P8QCA0</accession>
<dbReference type="InterPro" id="IPR013783">
    <property type="entry name" value="Ig-like_fold"/>
</dbReference>
<dbReference type="InterPro" id="IPR036116">
    <property type="entry name" value="FN3_sf"/>
</dbReference>
<dbReference type="SMART" id="SM00060">
    <property type="entry name" value="FN3"/>
    <property type="match status" value="3"/>
</dbReference>
<feature type="compositionally biased region" description="Basic and acidic residues" evidence="1">
    <location>
        <begin position="792"/>
        <end position="802"/>
    </location>
</feature>
<dbReference type="OrthoDB" id="6129306at2759"/>
<feature type="domain" description="Fibronectin type-III" evidence="3">
    <location>
        <begin position="1341"/>
        <end position="1439"/>
    </location>
</feature>
<dbReference type="SUPFAM" id="SSF49265">
    <property type="entry name" value="Fibronectin type III"/>
    <property type="match status" value="2"/>
</dbReference>
<feature type="signal peptide" evidence="2">
    <location>
        <begin position="1"/>
        <end position="26"/>
    </location>
</feature>
<feature type="region of interest" description="Disordered" evidence="1">
    <location>
        <begin position="698"/>
        <end position="945"/>
    </location>
</feature>
<gene>
    <name evidence="5" type="primary">FNDC1</name>
</gene>
<feature type="compositionally biased region" description="Polar residues" evidence="1">
    <location>
        <begin position="710"/>
        <end position="732"/>
    </location>
</feature>
<dbReference type="Pfam" id="PF21731">
    <property type="entry name" value="TARSH_C"/>
    <property type="match status" value="1"/>
</dbReference>
<feature type="compositionally biased region" description="Basic and acidic residues" evidence="1">
    <location>
        <begin position="763"/>
        <end position="772"/>
    </location>
</feature>
<feature type="compositionally biased region" description="Basic and acidic residues" evidence="1">
    <location>
        <begin position="487"/>
        <end position="497"/>
    </location>
</feature>
<feature type="compositionally biased region" description="Basic and acidic residues" evidence="1">
    <location>
        <begin position="896"/>
        <end position="905"/>
    </location>
</feature>
<evidence type="ECO:0000313" key="5">
    <source>
        <dbReference type="RefSeq" id="XP_033793974.1"/>
    </source>
</evidence>
<evidence type="ECO:0000259" key="3">
    <source>
        <dbReference type="PROSITE" id="PS50853"/>
    </source>
</evidence>
<evidence type="ECO:0000256" key="1">
    <source>
        <dbReference type="SAM" id="MobiDB-lite"/>
    </source>
</evidence>
<feature type="compositionally biased region" description="Polar residues" evidence="1">
    <location>
        <begin position="745"/>
        <end position="760"/>
    </location>
</feature>
<feature type="domain" description="Fibronectin type-III" evidence="3">
    <location>
        <begin position="125"/>
        <end position="220"/>
    </location>
</feature>
<dbReference type="GeneID" id="117357456"/>
<feature type="compositionally biased region" description="Basic and acidic residues" evidence="1">
    <location>
        <begin position="544"/>
        <end position="556"/>
    </location>
</feature>
<dbReference type="InParanoid" id="A0A6P8QCA0"/>
<evidence type="ECO:0000256" key="2">
    <source>
        <dbReference type="SAM" id="SignalP"/>
    </source>
</evidence>
<keyword evidence="2" id="KW-0732">Signal</keyword>
<dbReference type="FunCoup" id="A0A6P8QCA0">
    <property type="interactions" value="12"/>
</dbReference>
<feature type="domain" description="Fibronectin type-III" evidence="3">
    <location>
        <begin position="225"/>
        <end position="320"/>
    </location>
</feature>
<dbReference type="PROSITE" id="PS50853">
    <property type="entry name" value="FN3"/>
    <property type="match status" value="3"/>
</dbReference>
<organism evidence="4 5">
    <name type="scientific">Geotrypetes seraphini</name>
    <name type="common">Gaboon caecilian</name>
    <name type="synonym">Caecilia seraphini</name>
    <dbReference type="NCBI Taxonomy" id="260995"/>
    <lineage>
        <taxon>Eukaryota</taxon>
        <taxon>Metazoa</taxon>
        <taxon>Chordata</taxon>
        <taxon>Craniata</taxon>
        <taxon>Vertebrata</taxon>
        <taxon>Euteleostomi</taxon>
        <taxon>Amphibia</taxon>
        <taxon>Gymnophiona</taxon>
        <taxon>Geotrypetes</taxon>
    </lineage>
</organism>